<protein>
    <submittedName>
        <fullName evidence="2">Uncharacterized protein</fullName>
    </submittedName>
</protein>
<keyword evidence="1" id="KW-0812">Transmembrane</keyword>
<keyword evidence="1" id="KW-0472">Membrane</keyword>
<organism evidence="2">
    <name type="scientific">marine sediment metagenome</name>
    <dbReference type="NCBI Taxonomy" id="412755"/>
    <lineage>
        <taxon>unclassified sequences</taxon>
        <taxon>metagenomes</taxon>
        <taxon>ecological metagenomes</taxon>
    </lineage>
</organism>
<reference evidence="2" key="1">
    <citation type="journal article" date="2014" name="Front. Microbiol.">
        <title>High frequency of phylogenetically diverse reductive dehalogenase-homologous genes in deep subseafloor sedimentary metagenomes.</title>
        <authorList>
            <person name="Kawai M."/>
            <person name="Futagami T."/>
            <person name="Toyoda A."/>
            <person name="Takaki Y."/>
            <person name="Nishi S."/>
            <person name="Hori S."/>
            <person name="Arai W."/>
            <person name="Tsubouchi T."/>
            <person name="Morono Y."/>
            <person name="Uchiyama I."/>
            <person name="Ito T."/>
            <person name="Fujiyama A."/>
            <person name="Inagaki F."/>
            <person name="Takami H."/>
        </authorList>
    </citation>
    <scope>NUCLEOTIDE SEQUENCE</scope>
    <source>
        <strain evidence="2">Expedition CK06-06</strain>
    </source>
</reference>
<gene>
    <name evidence="2" type="ORF">S01H1_42637</name>
</gene>
<sequence>MKLKKLNKKITKKKLILISIAIIIIMGGITT</sequence>
<feature type="non-terminal residue" evidence="2">
    <location>
        <position position="31"/>
    </location>
</feature>
<accession>X0V763</accession>
<evidence type="ECO:0000313" key="2">
    <source>
        <dbReference type="EMBL" id="GAG08348.1"/>
    </source>
</evidence>
<dbReference type="EMBL" id="BARS01027123">
    <property type="protein sequence ID" value="GAG08348.1"/>
    <property type="molecule type" value="Genomic_DNA"/>
</dbReference>
<comment type="caution">
    <text evidence="2">The sequence shown here is derived from an EMBL/GenBank/DDBJ whole genome shotgun (WGS) entry which is preliminary data.</text>
</comment>
<proteinExistence type="predicted"/>
<evidence type="ECO:0000256" key="1">
    <source>
        <dbReference type="SAM" id="Phobius"/>
    </source>
</evidence>
<keyword evidence="1" id="KW-1133">Transmembrane helix</keyword>
<name>X0V763_9ZZZZ</name>
<dbReference type="AlphaFoldDB" id="X0V763"/>
<feature type="transmembrane region" description="Helical" evidence="1">
    <location>
        <begin position="12"/>
        <end position="30"/>
    </location>
</feature>